<reference evidence="2 3" key="1">
    <citation type="submission" date="2016-10" db="EMBL/GenBank/DDBJ databases">
        <title>Systematic genetic and metabolomic analysis of Xenorhabdus and Photorhabdus spp., highlights the requirements for a dual symbiotic and pathogenic life style.</title>
        <authorList>
            <person name="Tobias N.J."/>
            <person name="Wolff H."/>
            <person name="Djahanschiri B."/>
            <person name="Pidot S.J."/>
            <person name="Stinear T.P."/>
            <person name="Ebersberger I."/>
            <person name="Bode H.B."/>
        </authorList>
    </citation>
    <scope>NUCLEOTIDE SEQUENCE [LARGE SCALE GENOMIC DNA]</scope>
    <source>
        <strain evidence="2 3">DSM 22392</strain>
    </source>
</reference>
<protein>
    <submittedName>
        <fullName evidence="2">Uncharacterized protein</fullName>
    </submittedName>
</protein>
<evidence type="ECO:0000313" key="3">
    <source>
        <dbReference type="Proteomes" id="UP000194350"/>
    </source>
</evidence>
<keyword evidence="3" id="KW-1185">Reference proteome</keyword>
<dbReference type="STRING" id="351656.Xvie_02810"/>
<proteinExistence type="predicted"/>
<dbReference type="InterPro" id="IPR010916">
    <property type="entry name" value="TonB_box_CS"/>
</dbReference>
<dbReference type="PROSITE" id="PS00430">
    <property type="entry name" value="TONB_DEPENDENT_REC_1"/>
    <property type="match status" value="1"/>
</dbReference>
<keyword evidence="1" id="KW-0732">Signal</keyword>
<dbReference type="EMBL" id="MUBJ01000015">
    <property type="protein sequence ID" value="OTA15520.1"/>
    <property type="molecule type" value="Genomic_DNA"/>
</dbReference>
<sequence>MLKITPIYTCLAKNGLCAPLMSASMLIAISTNAFAITENTKQKSPATGDTLVVIANNNSNNDGQI</sequence>
<name>A0A1Y2SA82_9GAMM</name>
<feature type="chain" id="PRO_5013186582" evidence="1">
    <location>
        <begin position="36"/>
        <end position="65"/>
    </location>
</feature>
<gene>
    <name evidence="2" type="ORF">Xvie_02810</name>
</gene>
<comment type="caution">
    <text evidence="2">The sequence shown here is derived from an EMBL/GenBank/DDBJ whole genome shotgun (WGS) entry which is preliminary data.</text>
</comment>
<evidence type="ECO:0000313" key="2">
    <source>
        <dbReference type="EMBL" id="OTA15520.1"/>
    </source>
</evidence>
<accession>A0A1Y2SA82</accession>
<feature type="signal peptide" evidence="1">
    <location>
        <begin position="1"/>
        <end position="35"/>
    </location>
</feature>
<dbReference type="Proteomes" id="UP000194350">
    <property type="component" value="Unassembled WGS sequence"/>
</dbReference>
<dbReference type="AlphaFoldDB" id="A0A1Y2SA82"/>
<evidence type="ECO:0000256" key="1">
    <source>
        <dbReference type="SAM" id="SignalP"/>
    </source>
</evidence>
<organism evidence="2 3">
    <name type="scientific">Xenorhabdus vietnamensis</name>
    <dbReference type="NCBI Taxonomy" id="351656"/>
    <lineage>
        <taxon>Bacteria</taxon>
        <taxon>Pseudomonadati</taxon>
        <taxon>Pseudomonadota</taxon>
        <taxon>Gammaproteobacteria</taxon>
        <taxon>Enterobacterales</taxon>
        <taxon>Morganellaceae</taxon>
        <taxon>Xenorhabdus</taxon>
    </lineage>
</organism>